<evidence type="ECO:0000256" key="9">
    <source>
        <dbReference type="ARBA" id="ARBA00022840"/>
    </source>
</evidence>
<dbReference type="GO" id="GO:0007234">
    <property type="term" value="P:osmosensory signaling via phosphorelay pathway"/>
    <property type="evidence" value="ECO:0007669"/>
    <property type="project" value="TreeGrafter"/>
</dbReference>
<dbReference type="InterPro" id="IPR000014">
    <property type="entry name" value="PAS"/>
</dbReference>
<keyword evidence="11" id="KW-0902">Two-component regulatory system</keyword>
<dbReference type="PROSITE" id="PS50885">
    <property type="entry name" value="HAMP"/>
    <property type="match status" value="1"/>
</dbReference>
<evidence type="ECO:0000256" key="10">
    <source>
        <dbReference type="ARBA" id="ARBA00022989"/>
    </source>
</evidence>
<dbReference type="Proteomes" id="UP000515733">
    <property type="component" value="Chromosome"/>
</dbReference>
<dbReference type="SUPFAM" id="SSF47384">
    <property type="entry name" value="Homodimeric domain of signal transducing histidine kinase"/>
    <property type="match status" value="1"/>
</dbReference>
<dbReference type="CDD" id="cd00082">
    <property type="entry name" value="HisKA"/>
    <property type="match status" value="1"/>
</dbReference>
<dbReference type="PROSITE" id="PS50109">
    <property type="entry name" value="HIS_KIN"/>
    <property type="match status" value="1"/>
</dbReference>
<dbReference type="InterPro" id="IPR050351">
    <property type="entry name" value="BphY/WalK/GraS-like"/>
</dbReference>
<dbReference type="GO" id="GO:0000156">
    <property type="term" value="F:phosphorelay response regulator activity"/>
    <property type="evidence" value="ECO:0007669"/>
    <property type="project" value="TreeGrafter"/>
</dbReference>
<dbReference type="Gene3D" id="6.10.340.10">
    <property type="match status" value="1"/>
</dbReference>
<dbReference type="Pfam" id="PF09984">
    <property type="entry name" value="sCache_4"/>
    <property type="match status" value="1"/>
</dbReference>
<dbReference type="KEGG" id="doe:DENOEST_3155"/>
<dbReference type="FunFam" id="3.30.565.10:FF:000049">
    <property type="entry name" value="Two-component sensor histidine kinase"/>
    <property type="match status" value="1"/>
</dbReference>
<comment type="catalytic activity">
    <reaction evidence="1">
        <text>ATP + protein L-histidine = ADP + protein N-phospho-L-histidine.</text>
        <dbReference type="EC" id="2.7.13.3"/>
    </reaction>
</comment>
<keyword evidence="10" id="KW-1133">Transmembrane helix</keyword>
<keyword evidence="14" id="KW-1185">Reference proteome</keyword>
<dbReference type="Pfam" id="PF00512">
    <property type="entry name" value="HisKA"/>
    <property type="match status" value="1"/>
</dbReference>
<keyword evidence="9" id="KW-0067">ATP-binding</keyword>
<sequence>MRPIGIRERVLFVALAPVAATALTLMLYFTLLRYEDVESSLFNRGATMARQVAQAAEYGMFSGNTIELRRLALSIAREPDVSAIAFFDQQGTLLAATGLLQSSHAPHQLPDNWSARSEDDRTLFFHVKVIRAGAPTFDDPFGQAEANKELSLGSLVLELSRDQLLARKREILLVTLLSAGLILAGAALLAMRLGRDITKPIQALEKAVDRIRQGEMDVRILHHKAKTLYALEEGVNTMTIALDAARTRSDQALASSKAQLNEQHEFANALLQAQSDAGVCMMLIENNRIVHINDAGVISTGYSREEYLALSDIRSFFEANIEASTIEGLLRPFTQTDNTRRFIARFRCKDSEWRFYDIATAALTGTDPPRIVTIALDITQRRNDEERLAVANIELRRQKEEAERASRAKSRFLAAASHDLRQPIHALSLFASEIKSCAASADQLRLAGQINAATTSLTELLDALLDISRLDLTENHPCRQVLPLMPLLEATANAHRRSAEGKGLKLSVIPTRLWAESDPQLLTRIINNLLANAVRYTERGRILLGVRRNGESLRIEVWDSGIGIAPEHQPHLFEEFFQVDNPERDANKGLGLGLSIVARLAQTLDHPIKVRSWPGRGSCFAITLPRSEPMPTLPTAISPIVEPRLTARLLLIDADEGSRAKLAELLRGWGCQVKESMGADDLAGALAPKPDAIICSACCIDHLWQQTSAERLPLIMLGEHTNIPDLRRLAGKLRQPPRPGQLRALLQHVLETDREGV</sequence>
<dbReference type="SUPFAM" id="SSF52172">
    <property type="entry name" value="CheY-like"/>
    <property type="match status" value="1"/>
</dbReference>
<keyword evidence="4" id="KW-0597">Phosphoprotein</keyword>
<dbReference type="GO" id="GO:0030295">
    <property type="term" value="F:protein kinase activator activity"/>
    <property type="evidence" value="ECO:0007669"/>
    <property type="project" value="TreeGrafter"/>
</dbReference>
<evidence type="ECO:0000256" key="7">
    <source>
        <dbReference type="ARBA" id="ARBA00022741"/>
    </source>
</evidence>
<accession>A0A6S6XWC9</accession>
<evidence type="ECO:0000313" key="13">
    <source>
        <dbReference type="EMBL" id="CAB1370309.1"/>
    </source>
</evidence>
<dbReference type="EC" id="2.7.13.3" evidence="3"/>
<evidence type="ECO:0000256" key="1">
    <source>
        <dbReference type="ARBA" id="ARBA00000085"/>
    </source>
</evidence>
<dbReference type="InterPro" id="IPR004358">
    <property type="entry name" value="Sig_transdc_His_kin-like_C"/>
</dbReference>
<comment type="subcellular location">
    <subcellularLocation>
        <location evidence="2">Membrane</location>
        <topology evidence="2">Multi-pass membrane protein</topology>
    </subcellularLocation>
</comment>
<keyword evidence="5 13" id="KW-0808">Transferase</keyword>
<keyword evidence="12" id="KW-0472">Membrane</keyword>
<proteinExistence type="predicted"/>
<dbReference type="InterPro" id="IPR003660">
    <property type="entry name" value="HAMP_dom"/>
</dbReference>
<dbReference type="GO" id="GO:0016020">
    <property type="term" value="C:membrane"/>
    <property type="evidence" value="ECO:0007669"/>
    <property type="project" value="UniProtKB-SubCell"/>
</dbReference>
<dbReference type="InterPro" id="IPR003594">
    <property type="entry name" value="HATPase_dom"/>
</dbReference>
<organism evidence="13 14">
    <name type="scientific">Denitratisoma oestradiolicum</name>
    <dbReference type="NCBI Taxonomy" id="311182"/>
    <lineage>
        <taxon>Bacteria</taxon>
        <taxon>Pseudomonadati</taxon>
        <taxon>Pseudomonadota</taxon>
        <taxon>Betaproteobacteria</taxon>
        <taxon>Nitrosomonadales</taxon>
        <taxon>Sterolibacteriaceae</taxon>
        <taxon>Denitratisoma</taxon>
    </lineage>
</organism>
<name>A0A6S6XWC9_9PROT</name>
<reference evidence="13 14" key="1">
    <citation type="submission" date="2020-03" db="EMBL/GenBank/DDBJ databases">
        <authorList>
            <consortium name="Genoscope - CEA"/>
            <person name="William W."/>
        </authorList>
    </citation>
    <scope>NUCLEOTIDE SEQUENCE [LARGE SCALE GENOMIC DNA]</scope>
    <source>
        <strain evidence="14">DSM 16959</strain>
    </source>
</reference>
<dbReference type="GO" id="GO:0000155">
    <property type="term" value="F:phosphorelay sensor kinase activity"/>
    <property type="evidence" value="ECO:0007669"/>
    <property type="project" value="InterPro"/>
</dbReference>
<evidence type="ECO:0000256" key="3">
    <source>
        <dbReference type="ARBA" id="ARBA00012438"/>
    </source>
</evidence>
<dbReference type="InterPro" id="IPR011006">
    <property type="entry name" value="CheY-like_superfamily"/>
</dbReference>
<dbReference type="InterPro" id="IPR036097">
    <property type="entry name" value="HisK_dim/P_sf"/>
</dbReference>
<evidence type="ECO:0000256" key="5">
    <source>
        <dbReference type="ARBA" id="ARBA00022679"/>
    </source>
</evidence>
<dbReference type="InterPro" id="IPR005467">
    <property type="entry name" value="His_kinase_dom"/>
</dbReference>
<dbReference type="OrthoDB" id="6114847at2"/>
<evidence type="ECO:0000256" key="11">
    <source>
        <dbReference type="ARBA" id="ARBA00023012"/>
    </source>
</evidence>
<evidence type="ECO:0000256" key="4">
    <source>
        <dbReference type="ARBA" id="ARBA00022553"/>
    </source>
</evidence>
<dbReference type="InterPro" id="IPR019247">
    <property type="entry name" value="Histidine_kinase_BarA_N"/>
</dbReference>
<keyword evidence="8 13" id="KW-0418">Kinase</keyword>
<dbReference type="InterPro" id="IPR003661">
    <property type="entry name" value="HisK_dim/P_dom"/>
</dbReference>
<gene>
    <name evidence="13" type="ORF">DENOEST_3155</name>
</gene>
<evidence type="ECO:0000256" key="8">
    <source>
        <dbReference type="ARBA" id="ARBA00022777"/>
    </source>
</evidence>
<dbReference type="InterPro" id="IPR035965">
    <property type="entry name" value="PAS-like_dom_sf"/>
</dbReference>
<dbReference type="EMBL" id="LR778301">
    <property type="protein sequence ID" value="CAB1370309.1"/>
    <property type="molecule type" value="Genomic_DNA"/>
</dbReference>
<dbReference type="NCBIfam" id="TIGR00229">
    <property type="entry name" value="sensory_box"/>
    <property type="match status" value="1"/>
</dbReference>
<dbReference type="Gene3D" id="3.30.565.10">
    <property type="entry name" value="Histidine kinase-like ATPase, C-terminal domain"/>
    <property type="match status" value="1"/>
</dbReference>
<dbReference type="Pfam" id="PF02518">
    <property type="entry name" value="HATPase_c"/>
    <property type="match status" value="1"/>
</dbReference>
<dbReference type="PANTHER" id="PTHR42878">
    <property type="entry name" value="TWO-COMPONENT HISTIDINE KINASE"/>
    <property type="match status" value="1"/>
</dbReference>
<dbReference type="InterPro" id="IPR036890">
    <property type="entry name" value="HATPase_C_sf"/>
</dbReference>
<keyword evidence="7" id="KW-0547">Nucleotide-binding</keyword>
<dbReference type="SMART" id="SM00388">
    <property type="entry name" value="HisKA"/>
    <property type="match status" value="1"/>
</dbReference>
<dbReference type="SMART" id="SM00387">
    <property type="entry name" value="HATPase_c"/>
    <property type="match status" value="1"/>
</dbReference>
<evidence type="ECO:0000313" key="14">
    <source>
        <dbReference type="Proteomes" id="UP000515733"/>
    </source>
</evidence>
<dbReference type="SUPFAM" id="SSF55874">
    <property type="entry name" value="ATPase domain of HSP90 chaperone/DNA topoisomerase II/histidine kinase"/>
    <property type="match status" value="1"/>
</dbReference>
<evidence type="ECO:0000256" key="12">
    <source>
        <dbReference type="ARBA" id="ARBA00023136"/>
    </source>
</evidence>
<dbReference type="Gene3D" id="1.10.287.130">
    <property type="match status" value="1"/>
</dbReference>
<dbReference type="GO" id="GO:0005524">
    <property type="term" value="F:ATP binding"/>
    <property type="evidence" value="ECO:0007669"/>
    <property type="project" value="UniProtKB-KW"/>
</dbReference>
<dbReference type="Gene3D" id="3.30.450.20">
    <property type="entry name" value="PAS domain"/>
    <property type="match status" value="1"/>
</dbReference>
<evidence type="ECO:0000256" key="6">
    <source>
        <dbReference type="ARBA" id="ARBA00022692"/>
    </source>
</evidence>
<keyword evidence="6" id="KW-0812">Transmembrane</keyword>
<dbReference type="RefSeq" id="WP_145772191.1">
    <property type="nucleotide sequence ID" value="NZ_LR778301.1"/>
</dbReference>
<dbReference type="SUPFAM" id="SSF55785">
    <property type="entry name" value="PYP-like sensor domain (PAS domain)"/>
    <property type="match status" value="1"/>
</dbReference>
<dbReference type="AlphaFoldDB" id="A0A6S6XWC9"/>
<dbReference type="SMART" id="SM00304">
    <property type="entry name" value="HAMP"/>
    <property type="match status" value="1"/>
</dbReference>
<dbReference type="PANTHER" id="PTHR42878:SF7">
    <property type="entry name" value="SENSOR HISTIDINE KINASE GLRK"/>
    <property type="match status" value="1"/>
</dbReference>
<evidence type="ECO:0000256" key="2">
    <source>
        <dbReference type="ARBA" id="ARBA00004141"/>
    </source>
</evidence>
<protein>
    <recommendedName>
        <fullName evidence="3">histidine kinase</fullName>
        <ecNumber evidence="3">2.7.13.3</ecNumber>
    </recommendedName>
</protein>
<dbReference type="PRINTS" id="PR00344">
    <property type="entry name" value="BCTRLSENSOR"/>
</dbReference>